<dbReference type="GO" id="GO:0005737">
    <property type="term" value="C:cytoplasm"/>
    <property type="evidence" value="ECO:0007669"/>
    <property type="project" value="TreeGrafter"/>
</dbReference>
<feature type="domain" description="Carrier" evidence="4">
    <location>
        <begin position="455"/>
        <end position="528"/>
    </location>
</feature>
<dbReference type="PROSITE" id="PS00455">
    <property type="entry name" value="AMP_BINDING"/>
    <property type="match status" value="1"/>
</dbReference>
<gene>
    <name evidence="5" type="ORF">AOZ06_12095</name>
</gene>
<dbReference type="AlphaFoldDB" id="A0A0N9IE52"/>
<keyword evidence="6" id="KW-1185">Reference proteome</keyword>
<dbReference type="Proteomes" id="UP000063699">
    <property type="component" value="Chromosome"/>
</dbReference>
<dbReference type="InterPro" id="IPR042099">
    <property type="entry name" value="ANL_N_sf"/>
</dbReference>
<evidence type="ECO:0000313" key="5">
    <source>
        <dbReference type="EMBL" id="ALG14734.1"/>
    </source>
</evidence>
<keyword evidence="3" id="KW-0472">Membrane</keyword>
<dbReference type="CDD" id="cd05930">
    <property type="entry name" value="A_NRPS"/>
    <property type="match status" value="1"/>
</dbReference>
<dbReference type="Gene3D" id="2.160.10.10">
    <property type="entry name" value="Hexapeptide repeat proteins"/>
    <property type="match status" value="2"/>
</dbReference>
<feature type="transmembrane region" description="Helical" evidence="3">
    <location>
        <begin position="782"/>
        <end position="807"/>
    </location>
</feature>
<sequence length="1237" mass="132029">MTYAELSSQVNALAERLAAAGAGAGDRIGVRIPSGTSDLYVGILAVLSIGAAYVPVDFDDPPDRADVVWVQAGARAVLGANLEITSHNSRGVVNTVRKAPETSDDAWVIFTSGSTGTPKGVAVTHRAAAAFVDAEARLFCQADPIGPGDRVLAALSVAFDASCEEMWLAWRHGACLVAAPREQVRSGADFGTWLAEHKVTVVSTVPTLAALWPRESLDGVRLLILGGEACPLELVTRLAADGREVWNTYGPTEATVVACASQLHDNEAVRIGLPLDGWQLAVVDNTGNLIQHGEVGELVIGGVGLGRYLDPVRDAQRYAPLDALGWERAYRTGDLVRAEPAGLLFVGRVDDQVKISGRRVELGEIDAALSALPGVTSAACAVHKTATGTPVLVGYVVPGETFDEAYAREILTSRLPAGLVPRLVELPALPTKTSGKVDRAALPWPLTTTTADAQPFQTETEQWLGGQWSEVLGVQAGRGDDFFGLGGGSLAAARLVSLLRKRFPAVSVPDVYQRPSLLEQAAWLDTLHVDEPTQRTVLPTPRRAGLVQAAVQFVLFTLTGAKWVLALVILNDLVDLIDPDPLAPRTSWWIVLGVWLALVSPLGRLGIVFAGTRLLRRGVTPGEHPRGGRVHLRLWTLERIAATFGMSGFTGTHWASRYARVLGCAVGEDVMLHSMPPVTGLAVFGDRCTVEPEVDLAGWWLDGDILRVGTIDIGADSRVGTRSTVLPGARVGEGAEILPGSCVTATVPAGRRYAGTPLHDVGAAGEDWPTPRQASHTRRWNLAYTVSLMGLAALPVLLTIPWVLLGYSFVRNDETPSALLWHLLLIVPVATVGAVVLYAAVVVMLVRLAGLGIADGMHPALGRVGWCVWLTDRLVRSSRVNLFPLYASLATPTWLRALGARVGRDVEASTVVTLPRLTRVSDGSFLADDGLLAPFESRGGWMRLGHVQVGERAFLGNSGILGPGRAVPDRALVGVLSSAPAVSAPGSSWLGRPAIELPRVAETVDATRTFEPPRRLVLARAAIEACRVVPIVLSALLGIMALAVLDEVFYDFGLGMAVAVSGVMLGVVGVLACALTTLAKWLLVGRFRPGQHPLWSSFVWRNELFDCFVELLAVPWLVRSSPGTPWLNTWLRSLGARIGRGVWIETHWLPESDLVHLDAGASVNRGVVLQTHLFHDRLMRLDRVRIEGGATLGPNSIALPGSTVGTAATVGPVSLVMRGEDLPDRSRWLGNPVRAWD</sequence>
<dbReference type="NCBIfam" id="TIGR02353">
    <property type="entry name" value="NRPS_term_dom"/>
    <property type="match status" value="1"/>
</dbReference>
<feature type="transmembrane region" description="Helical" evidence="3">
    <location>
        <begin position="819"/>
        <end position="846"/>
    </location>
</feature>
<dbReference type="SMART" id="SM00823">
    <property type="entry name" value="PKS_PP"/>
    <property type="match status" value="1"/>
</dbReference>
<reference evidence="5 6" key="1">
    <citation type="submission" date="2015-07" db="EMBL/GenBank/DDBJ databases">
        <title>Genome sequencing of Kibdelosporangium phytohabitans.</title>
        <authorList>
            <person name="Qin S."/>
            <person name="Xing K."/>
        </authorList>
    </citation>
    <scope>NUCLEOTIDE SEQUENCE [LARGE SCALE GENOMIC DNA]</scope>
    <source>
        <strain evidence="5 6">KLBMP1111</strain>
    </source>
</reference>
<dbReference type="SUPFAM" id="SSF56801">
    <property type="entry name" value="Acetyl-CoA synthetase-like"/>
    <property type="match status" value="1"/>
</dbReference>
<keyword evidence="2" id="KW-0597">Phosphoprotein</keyword>
<dbReference type="InterPro" id="IPR020845">
    <property type="entry name" value="AMP-binding_CS"/>
</dbReference>
<dbReference type="SUPFAM" id="SSF51161">
    <property type="entry name" value="Trimeric LpxA-like enzymes"/>
    <property type="match status" value="3"/>
</dbReference>
<dbReference type="PANTHER" id="PTHR45527">
    <property type="entry name" value="NONRIBOSOMAL PEPTIDE SYNTHETASE"/>
    <property type="match status" value="1"/>
</dbReference>
<dbReference type="InterPro" id="IPR036736">
    <property type="entry name" value="ACP-like_sf"/>
</dbReference>
<dbReference type="InterPro" id="IPR009081">
    <property type="entry name" value="PP-bd_ACP"/>
</dbReference>
<protein>
    <submittedName>
        <fullName evidence="5">Amino acid adenylation protein</fullName>
    </submittedName>
</protein>
<dbReference type="Pfam" id="PF00501">
    <property type="entry name" value="AMP-binding"/>
    <property type="match status" value="1"/>
</dbReference>
<feature type="transmembrane region" description="Helical" evidence="3">
    <location>
        <begin position="1025"/>
        <end position="1045"/>
    </location>
</feature>
<dbReference type="GO" id="GO:0044550">
    <property type="term" value="P:secondary metabolite biosynthetic process"/>
    <property type="evidence" value="ECO:0007669"/>
    <property type="project" value="TreeGrafter"/>
</dbReference>
<dbReference type="KEGG" id="kphy:AOZ06_12095"/>
<name>A0A0N9IE52_9PSEU</name>
<dbReference type="Gene3D" id="3.30.300.30">
    <property type="match status" value="1"/>
</dbReference>
<dbReference type="Gene3D" id="3.40.50.12780">
    <property type="entry name" value="N-terminal domain of ligase-like"/>
    <property type="match status" value="1"/>
</dbReference>
<keyword evidence="3" id="KW-0812">Transmembrane</keyword>
<keyword evidence="3" id="KW-1133">Transmembrane helix</keyword>
<dbReference type="InterPro" id="IPR012728">
    <property type="entry name" value="Pls/PosA_C"/>
</dbReference>
<dbReference type="PANTHER" id="PTHR45527:SF1">
    <property type="entry name" value="FATTY ACID SYNTHASE"/>
    <property type="match status" value="1"/>
</dbReference>
<dbReference type="InterPro" id="IPR045851">
    <property type="entry name" value="AMP-bd_C_sf"/>
</dbReference>
<feature type="transmembrane region" description="Helical" evidence="3">
    <location>
        <begin position="588"/>
        <end position="607"/>
    </location>
</feature>
<dbReference type="NCBIfam" id="TIGR01733">
    <property type="entry name" value="AA-adenyl-dom"/>
    <property type="match status" value="1"/>
</dbReference>
<proteinExistence type="predicted"/>
<dbReference type="InterPro" id="IPR010071">
    <property type="entry name" value="AA_adenyl_dom"/>
</dbReference>
<dbReference type="GO" id="GO:0043041">
    <property type="term" value="P:amino acid activation for nonribosomal peptide biosynthetic process"/>
    <property type="evidence" value="ECO:0007669"/>
    <property type="project" value="TreeGrafter"/>
</dbReference>
<evidence type="ECO:0000256" key="2">
    <source>
        <dbReference type="ARBA" id="ARBA00022553"/>
    </source>
</evidence>
<evidence type="ECO:0000256" key="1">
    <source>
        <dbReference type="ARBA" id="ARBA00022450"/>
    </source>
</evidence>
<dbReference type="Gene3D" id="1.10.1200.10">
    <property type="entry name" value="ACP-like"/>
    <property type="match status" value="1"/>
</dbReference>
<dbReference type="InterPro" id="IPR000873">
    <property type="entry name" value="AMP-dep_synth/lig_dom"/>
</dbReference>
<evidence type="ECO:0000259" key="4">
    <source>
        <dbReference type="PROSITE" id="PS50075"/>
    </source>
</evidence>
<evidence type="ECO:0000313" key="6">
    <source>
        <dbReference type="Proteomes" id="UP000063699"/>
    </source>
</evidence>
<dbReference type="InterPro" id="IPR011004">
    <property type="entry name" value="Trimer_LpxA-like_sf"/>
</dbReference>
<dbReference type="SUPFAM" id="SSF47336">
    <property type="entry name" value="ACP-like"/>
    <property type="match status" value="1"/>
</dbReference>
<organism evidence="5 6">
    <name type="scientific">Kibdelosporangium phytohabitans</name>
    <dbReference type="NCBI Taxonomy" id="860235"/>
    <lineage>
        <taxon>Bacteria</taxon>
        <taxon>Bacillati</taxon>
        <taxon>Actinomycetota</taxon>
        <taxon>Actinomycetes</taxon>
        <taxon>Pseudonocardiales</taxon>
        <taxon>Pseudonocardiaceae</taxon>
        <taxon>Kibdelosporangium</taxon>
    </lineage>
</organism>
<dbReference type="Pfam" id="PF00550">
    <property type="entry name" value="PP-binding"/>
    <property type="match status" value="1"/>
</dbReference>
<dbReference type="EMBL" id="CP012752">
    <property type="protein sequence ID" value="ALG14734.1"/>
    <property type="molecule type" value="Genomic_DNA"/>
</dbReference>
<dbReference type="GO" id="GO:0031177">
    <property type="term" value="F:phosphopantetheine binding"/>
    <property type="evidence" value="ECO:0007669"/>
    <property type="project" value="InterPro"/>
</dbReference>
<dbReference type="STRING" id="860235.AOZ06_12095"/>
<feature type="transmembrane region" description="Helical" evidence="3">
    <location>
        <begin position="1057"/>
        <end position="1083"/>
    </location>
</feature>
<dbReference type="InterPro" id="IPR020806">
    <property type="entry name" value="PKS_PP-bd"/>
</dbReference>
<keyword evidence="1" id="KW-0596">Phosphopantetheine</keyword>
<accession>A0A0N9IE52</accession>
<evidence type="ECO:0000256" key="3">
    <source>
        <dbReference type="SAM" id="Phobius"/>
    </source>
</evidence>
<dbReference type="PROSITE" id="PS50075">
    <property type="entry name" value="CARRIER"/>
    <property type="match status" value="1"/>
</dbReference>